<evidence type="ECO:0000259" key="1">
    <source>
        <dbReference type="SMART" id="SM00382"/>
    </source>
</evidence>
<dbReference type="InterPro" id="IPR027417">
    <property type="entry name" value="P-loop_NTPase"/>
</dbReference>
<dbReference type="GO" id="GO:0005524">
    <property type="term" value="F:ATP binding"/>
    <property type="evidence" value="ECO:0007669"/>
    <property type="project" value="UniProtKB-KW"/>
</dbReference>
<dbReference type="Pfam" id="PF01695">
    <property type="entry name" value="IstB_IS21"/>
    <property type="match status" value="1"/>
</dbReference>
<keyword evidence="3" id="KW-1185">Reference proteome</keyword>
<dbReference type="InterPro" id="IPR002611">
    <property type="entry name" value="IstB_ATP-bd"/>
</dbReference>
<gene>
    <name evidence="2" type="ORF">WMO24_02075</name>
</gene>
<protein>
    <submittedName>
        <fullName evidence="2">ATP-binding protein</fullName>
    </submittedName>
</protein>
<proteinExistence type="predicted"/>
<dbReference type="SMART" id="SM00382">
    <property type="entry name" value="AAA"/>
    <property type="match status" value="1"/>
</dbReference>
<accession>A0ABV1GBP0</accession>
<dbReference type="Proteomes" id="UP001477672">
    <property type="component" value="Unassembled WGS sequence"/>
</dbReference>
<sequence>MTRQEMMRRAFGIVSTRRQRAVTLADQRRAAAREKLPQLEQLEQQRAQAGLRAAQLSVSGADRAQIDQALAESAACEHSIDSLLRENGIDPAQLKPAFTCPVCQDTGRLTNGPCQCVQALIQEMCQQEVNEASPLSLCSFSTFDLKKYPDRILPELGISARAHMEGIFHYCKDYAEHFTLKNPNLYLYGYAGLGKTHLALAIANTVLQKGFNVVYVSAQNAFDAMEKEHFRGDETNDTLTTLCDAQLLILDDLGTEYLTPYVSSCLYSLVNTRVCRRLPTIYTSNIVLDADLHRRYTEKIVSRLLGNCECLNFFGEDVRLMDK</sequence>
<name>A0ABV1GBP0_9FIRM</name>
<evidence type="ECO:0000313" key="2">
    <source>
        <dbReference type="EMBL" id="MEQ2519230.1"/>
    </source>
</evidence>
<dbReference type="CDD" id="cd00009">
    <property type="entry name" value="AAA"/>
    <property type="match status" value="1"/>
</dbReference>
<dbReference type="EMBL" id="JBBMFA010000044">
    <property type="protein sequence ID" value="MEQ2519230.1"/>
    <property type="molecule type" value="Genomic_DNA"/>
</dbReference>
<dbReference type="Gene3D" id="3.40.50.300">
    <property type="entry name" value="P-loop containing nucleotide triphosphate hydrolases"/>
    <property type="match status" value="1"/>
</dbReference>
<dbReference type="NCBIfam" id="NF005304">
    <property type="entry name" value="PRK06835.1"/>
    <property type="match status" value="1"/>
</dbReference>
<feature type="domain" description="AAA+ ATPase" evidence="1">
    <location>
        <begin position="181"/>
        <end position="306"/>
    </location>
</feature>
<keyword evidence="2" id="KW-0067">ATP-binding</keyword>
<reference evidence="2 3" key="1">
    <citation type="submission" date="2024-03" db="EMBL/GenBank/DDBJ databases">
        <title>Human intestinal bacterial collection.</title>
        <authorList>
            <person name="Pauvert C."/>
            <person name="Hitch T.C.A."/>
            <person name="Clavel T."/>
        </authorList>
    </citation>
    <scope>NUCLEOTIDE SEQUENCE [LARGE SCALE GENOMIC DNA]</scope>
    <source>
        <strain evidence="2 3">CLA-JM-H11</strain>
    </source>
</reference>
<dbReference type="SUPFAM" id="SSF52540">
    <property type="entry name" value="P-loop containing nucleoside triphosphate hydrolases"/>
    <property type="match status" value="1"/>
</dbReference>
<comment type="caution">
    <text evidence="2">The sequence shown here is derived from an EMBL/GenBank/DDBJ whole genome shotgun (WGS) entry which is preliminary data.</text>
</comment>
<evidence type="ECO:0000313" key="3">
    <source>
        <dbReference type="Proteomes" id="UP001477672"/>
    </source>
</evidence>
<dbReference type="InterPro" id="IPR003593">
    <property type="entry name" value="AAA+_ATPase"/>
</dbReference>
<dbReference type="RefSeq" id="WP_349214559.1">
    <property type="nucleotide sequence ID" value="NZ_JBBMFA010000044.1"/>
</dbReference>
<dbReference type="PANTHER" id="PTHR30050">
    <property type="entry name" value="CHROMOSOMAL REPLICATION INITIATOR PROTEIN DNAA"/>
    <property type="match status" value="1"/>
</dbReference>
<keyword evidence="2" id="KW-0547">Nucleotide-binding</keyword>
<organism evidence="2 3">
    <name type="scientific">Ruthenibacterium intestinale</name>
    <dbReference type="NCBI Taxonomy" id="3133163"/>
    <lineage>
        <taxon>Bacteria</taxon>
        <taxon>Bacillati</taxon>
        <taxon>Bacillota</taxon>
        <taxon>Clostridia</taxon>
        <taxon>Eubacteriales</taxon>
        <taxon>Oscillospiraceae</taxon>
        <taxon>Ruthenibacterium</taxon>
    </lineage>
</organism>
<dbReference type="PANTHER" id="PTHR30050:SF4">
    <property type="entry name" value="ATP-BINDING PROTEIN RV3427C IN INSERTION SEQUENCE-RELATED"/>
    <property type="match status" value="1"/>
</dbReference>